<dbReference type="EMBL" id="HBUE01261222">
    <property type="protein sequence ID" value="CAG6559141.1"/>
    <property type="molecule type" value="Transcribed_RNA"/>
</dbReference>
<organism evidence="2">
    <name type="scientific">Culex pipiens</name>
    <name type="common">House mosquito</name>
    <dbReference type="NCBI Taxonomy" id="7175"/>
    <lineage>
        <taxon>Eukaryota</taxon>
        <taxon>Metazoa</taxon>
        <taxon>Ecdysozoa</taxon>
        <taxon>Arthropoda</taxon>
        <taxon>Hexapoda</taxon>
        <taxon>Insecta</taxon>
        <taxon>Pterygota</taxon>
        <taxon>Neoptera</taxon>
        <taxon>Endopterygota</taxon>
        <taxon>Diptera</taxon>
        <taxon>Nematocera</taxon>
        <taxon>Culicoidea</taxon>
        <taxon>Culicidae</taxon>
        <taxon>Culicinae</taxon>
        <taxon>Culicini</taxon>
        <taxon>Culex</taxon>
        <taxon>Culex</taxon>
    </lineage>
</organism>
<evidence type="ECO:0000256" key="1">
    <source>
        <dbReference type="SAM" id="MobiDB-lite"/>
    </source>
</evidence>
<evidence type="ECO:0000313" key="2">
    <source>
        <dbReference type="EMBL" id="CAG6559141.1"/>
    </source>
</evidence>
<accession>A0A8D8IX94</accession>
<proteinExistence type="predicted"/>
<feature type="compositionally biased region" description="Polar residues" evidence="1">
    <location>
        <begin position="81"/>
        <end position="92"/>
    </location>
</feature>
<name>A0A8D8IX94_CULPI</name>
<dbReference type="AlphaFoldDB" id="A0A8D8IX94"/>
<sequence length="103" mass="11220">MSLISISPSSFFKSIILRNFRSDSRHSTLKSSTSCNRSRHRRQQLCGNLESSTWISISDTLQKASAIGSGSFRSLNSRNMVLGSNGTAQTRQRALASPEGGIV</sequence>
<feature type="region of interest" description="Disordered" evidence="1">
    <location>
        <begin position="81"/>
        <end position="103"/>
    </location>
</feature>
<reference evidence="2" key="1">
    <citation type="submission" date="2021-05" db="EMBL/GenBank/DDBJ databases">
        <authorList>
            <person name="Alioto T."/>
            <person name="Alioto T."/>
            <person name="Gomez Garrido J."/>
        </authorList>
    </citation>
    <scope>NUCLEOTIDE SEQUENCE</scope>
</reference>
<dbReference type="EMBL" id="HBUE01156119">
    <property type="protein sequence ID" value="CAG6507794.1"/>
    <property type="molecule type" value="Transcribed_RNA"/>
</dbReference>
<protein>
    <submittedName>
        <fullName evidence="2">(northern house mosquito) hypothetical protein</fullName>
    </submittedName>
</protein>